<accession>A0AAV2IKS7</accession>
<dbReference type="InterPro" id="IPR036322">
    <property type="entry name" value="WD40_repeat_dom_sf"/>
</dbReference>
<dbReference type="EMBL" id="CAXITT010001022">
    <property type="protein sequence ID" value="CAL1547610.1"/>
    <property type="molecule type" value="Genomic_DNA"/>
</dbReference>
<protein>
    <submittedName>
        <fullName evidence="3">Uncharacterized protein</fullName>
    </submittedName>
</protein>
<dbReference type="Proteomes" id="UP001497497">
    <property type="component" value="Unassembled WGS sequence"/>
</dbReference>
<dbReference type="InterPro" id="IPR001680">
    <property type="entry name" value="WD40_rpt"/>
</dbReference>
<name>A0AAV2IKS7_LYMST</name>
<keyword evidence="4" id="KW-1185">Reference proteome</keyword>
<comment type="caution">
    <text evidence="3">The sequence shown here is derived from an EMBL/GenBank/DDBJ whole genome shotgun (WGS) entry which is preliminary data.</text>
</comment>
<evidence type="ECO:0000313" key="3">
    <source>
        <dbReference type="EMBL" id="CAL1547610.1"/>
    </source>
</evidence>
<reference evidence="3 4" key="1">
    <citation type="submission" date="2024-04" db="EMBL/GenBank/DDBJ databases">
        <authorList>
            <consortium name="Genoscope - CEA"/>
            <person name="William W."/>
        </authorList>
    </citation>
    <scope>NUCLEOTIDE SEQUENCE [LARGE SCALE GENOMIC DNA]</scope>
</reference>
<evidence type="ECO:0000256" key="1">
    <source>
        <dbReference type="SAM" id="Coils"/>
    </source>
</evidence>
<dbReference type="AlphaFoldDB" id="A0AAV2IKS7"/>
<dbReference type="SUPFAM" id="SSF50978">
    <property type="entry name" value="WD40 repeat-like"/>
    <property type="match status" value="1"/>
</dbReference>
<feature type="region of interest" description="Disordered" evidence="2">
    <location>
        <begin position="379"/>
        <end position="400"/>
    </location>
</feature>
<evidence type="ECO:0000256" key="2">
    <source>
        <dbReference type="SAM" id="MobiDB-lite"/>
    </source>
</evidence>
<organism evidence="3 4">
    <name type="scientific">Lymnaea stagnalis</name>
    <name type="common">Great pond snail</name>
    <name type="synonym">Helix stagnalis</name>
    <dbReference type="NCBI Taxonomy" id="6523"/>
    <lineage>
        <taxon>Eukaryota</taxon>
        <taxon>Metazoa</taxon>
        <taxon>Spiralia</taxon>
        <taxon>Lophotrochozoa</taxon>
        <taxon>Mollusca</taxon>
        <taxon>Gastropoda</taxon>
        <taxon>Heterobranchia</taxon>
        <taxon>Euthyneura</taxon>
        <taxon>Panpulmonata</taxon>
        <taxon>Hygrophila</taxon>
        <taxon>Lymnaeoidea</taxon>
        <taxon>Lymnaeidae</taxon>
        <taxon>Lymnaea</taxon>
    </lineage>
</organism>
<gene>
    <name evidence="3" type="ORF">GSLYS_00020927001</name>
</gene>
<keyword evidence="1" id="KW-0175">Coiled coil</keyword>
<feature type="coiled-coil region" evidence="1">
    <location>
        <begin position="11"/>
        <end position="38"/>
    </location>
</feature>
<dbReference type="InterPro" id="IPR015943">
    <property type="entry name" value="WD40/YVTN_repeat-like_dom_sf"/>
</dbReference>
<sequence>MMSLAAPTDRKRVLDKQMEKLQQQLVTLEKQMQEQAALRGRLEQISSMDSARTQRALERASSSHRTLQGEIDRIYHHDERSPSPRSRKALEEIIAIRTIEFQRSQAEKAAKIQQLAQERLRILEARDRLKAKHEMFRSLPSPIGSEIEMRTPGVRTPNDRVHSTDSYIRRTLNDLPDATDRIYNLRDSLHKDYVRTKRPYAGELGIESYEPRQIPTFHMVYGLVNNLVDDIIHKNIPADHKVWKQGIKLKMLNEKEKDWQKTSKALAETASVKLVAEEIMLEVTGAMTTTVASDSLHRDLMYKKMSSNMFMKEAEVQATGNMNGREPSDPAYDMITRTFYSLQKYRDHYKKNIWSHSQIMRHPTSAPPLVIHPVTLPPPPSKKKKAKIKNTPPPVPLSVPQPQAMLDNQPLDADVHLITFDHLHPVDLKVTESQPGENSTLKNNKFWTNIYKKREAKYWSNLKPRIFNISVARHCQGVTVVCPSPDHMQLAVGTTSGDVIIFNTQVEPWSPVKFDVGQIDDGCVVHLAWSLDSSRICAVKKSGSVCVWLTSGRPANKEHLRRLELPSNDVKAQPFSLIPLHVFYAKQGDLTITQGSLVDQGTPQGSSGSLQGRSQGQERAVLAVFFPSLTFFQTQHSICTALNMGDVLKLDLETLYAKDNSQKSPVLLKPKIETKMEVPNLVRQKIRAELLREHRSQIIHLGFIGNIGKMVTVDRTGFICIWKYDRTFLSGFDWFLPEKKFKLNMSKTSYVPAGDNIAKIVFTDQTKSVPRSKIAQMRNKAQQALNKLQLGDPWHVSSDSRGLDTYMYTPHGGASNIGAIFNIVVRHRKTQQLSKHVTRMYKPVQVNCTRLITVRQTPSGNDLVIVLLFPAHPPKDPHLTILVLNLQTMKLRDLRKDVSLTIEEHNTLNELKILSVDITQTYGPTGSEYLFMTLNGRLSCISLNTGAKVMCAETLSSPKAACFPGLTLDERQFRLSRFYKVTAMGNFGALFAVLFERSSTAIKVIRLHDGNFTEDTQLMSKAFQIWNGVSQCPSELRVNPVEWALPDMKHKEAEMRSFLMSLLPQSEEITQEEQIKEKIDNYLVLQKKVDQQALLENL</sequence>
<dbReference type="SMART" id="SM00320">
    <property type="entry name" value="WD40"/>
    <property type="match status" value="3"/>
</dbReference>
<dbReference type="Gene3D" id="2.130.10.10">
    <property type="entry name" value="YVTN repeat-like/Quinoprotein amine dehydrogenase"/>
    <property type="match status" value="1"/>
</dbReference>
<evidence type="ECO:0000313" key="4">
    <source>
        <dbReference type="Proteomes" id="UP001497497"/>
    </source>
</evidence>
<proteinExistence type="predicted"/>